<dbReference type="InterPro" id="IPR036397">
    <property type="entry name" value="RNaseH_sf"/>
</dbReference>
<dbReference type="PANTHER" id="PTHR41694:SF4">
    <property type="entry name" value="ENDOGENOUS RETROVIRUS GROUP K MEMBER 10 POL PROTEIN-RELATED"/>
    <property type="match status" value="1"/>
</dbReference>
<name>A0A7K4KCS3_9AVES</name>
<keyword evidence="8" id="KW-0511">Multifunctional enzyme</keyword>
<protein>
    <submittedName>
        <fullName evidence="10">POK19 protein</fullName>
    </submittedName>
</protein>
<proteinExistence type="predicted"/>
<dbReference type="Gene3D" id="3.30.420.10">
    <property type="entry name" value="Ribonuclease H-like superfamily/Ribonuclease H"/>
    <property type="match status" value="1"/>
</dbReference>
<evidence type="ECO:0000256" key="8">
    <source>
        <dbReference type="ARBA" id="ARBA00023268"/>
    </source>
</evidence>
<evidence type="ECO:0000256" key="4">
    <source>
        <dbReference type="ARBA" id="ARBA00022759"/>
    </source>
</evidence>
<dbReference type="SUPFAM" id="SSF53098">
    <property type="entry name" value="Ribonuclease H-like"/>
    <property type="match status" value="1"/>
</dbReference>
<dbReference type="GO" id="GO:0015074">
    <property type="term" value="P:DNA integration"/>
    <property type="evidence" value="ECO:0007669"/>
    <property type="project" value="InterPro"/>
</dbReference>
<evidence type="ECO:0000256" key="5">
    <source>
        <dbReference type="ARBA" id="ARBA00022801"/>
    </source>
</evidence>
<evidence type="ECO:0000259" key="9">
    <source>
        <dbReference type="PROSITE" id="PS50994"/>
    </source>
</evidence>
<keyword evidence="6" id="KW-0862">Zinc</keyword>
<dbReference type="GO" id="GO:0003964">
    <property type="term" value="F:RNA-directed DNA polymerase activity"/>
    <property type="evidence" value="ECO:0007669"/>
    <property type="project" value="UniProtKB-KW"/>
</dbReference>
<keyword evidence="5" id="KW-0378">Hydrolase</keyword>
<dbReference type="PANTHER" id="PTHR41694">
    <property type="entry name" value="ENDOGENOUS RETROVIRUS GROUP K MEMBER POL PROTEIN"/>
    <property type="match status" value="1"/>
</dbReference>
<dbReference type="AlphaFoldDB" id="A0A7K4KCS3"/>
<evidence type="ECO:0000256" key="1">
    <source>
        <dbReference type="ARBA" id="ARBA00022679"/>
    </source>
</evidence>
<dbReference type="PROSITE" id="PS50994">
    <property type="entry name" value="INTEGRASE"/>
    <property type="match status" value="1"/>
</dbReference>
<reference evidence="10 11" key="1">
    <citation type="submission" date="2019-09" db="EMBL/GenBank/DDBJ databases">
        <title>Bird 10,000 Genomes (B10K) Project - Family phase.</title>
        <authorList>
            <person name="Zhang G."/>
        </authorList>
    </citation>
    <scope>NUCLEOTIDE SEQUENCE [LARGE SCALE GENOMIC DNA]</scope>
    <source>
        <strain evidence="10">B10K-MSB-42743</strain>
        <tissue evidence="10">Heart</tissue>
    </source>
</reference>
<feature type="non-terminal residue" evidence="10">
    <location>
        <position position="96"/>
    </location>
</feature>
<dbReference type="GO" id="GO:0004519">
    <property type="term" value="F:endonuclease activity"/>
    <property type="evidence" value="ECO:0007669"/>
    <property type="project" value="UniProtKB-KW"/>
</dbReference>
<keyword evidence="11" id="KW-1185">Reference proteome</keyword>
<comment type="caution">
    <text evidence="10">The sequence shown here is derived from an EMBL/GenBank/DDBJ whole genome shotgun (WGS) entry which is preliminary data.</text>
</comment>
<evidence type="ECO:0000256" key="2">
    <source>
        <dbReference type="ARBA" id="ARBA00022695"/>
    </source>
</evidence>
<feature type="domain" description="Integrase catalytic" evidence="9">
    <location>
        <begin position="1"/>
        <end position="73"/>
    </location>
</feature>
<keyword evidence="4" id="KW-0255">Endonuclease</keyword>
<gene>
    <name evidence="10" type="primary">Ervk19</name>
    <name evidence="10" type="ORF">CRYSOU_R15102</name>
</gene>
<evidence type="ECO:0000256" key="7">
    <source>
        <dbReference type="ARBA" id="ARBA00022918"/>
    </source>
</evidence>
<sequence>IQHSFGIPHSPTDQAIVERAHSTLKTLLLKKKGGEEGMSIPHERLSKAIFVLNFLRYPSERSEPPVVTHVRSMQNRLLPWDSLDQLPSVRYRDPQT</sequence>
<evidence type="ECO:0000313" key="10">
    <source>
        <dbReference type="EMBL" id="NWI14157.1"/>
    </source>
</evidence>
<keyword evidence="1" id="KW-0808">Transferase</keyword>
<evidence type="ECO:0000256" key="6">
    <source>
        <dbReference type="ARBA" id="ARBA00022833"/>
    </source>
</evidence>
<dbReference type="OrthoDB" id="9308938at2759"/>
<dbReference type="EMBL" id="VWPX01009214">
    <property type="protein sequence ID" value="NWI14157.1"/>
    <property type="molecule type" value="Genomic_DNA"/>
</dbReference>
<dbReference type="GO" id="GO:0016787">
    <property type="term" value="F:hydrolase activity"/>
    <property type="evidence" value="ECO:0007669"/>
    <property type="project" value="UniProtKB-KW"/>
</dbReference>
<evidence type="ECO:0000256" key="3">
    <source>
        <dbReference type="ARBA" id="ARBA00022722"/>
    </source>
</evidence>
<evidence type="ECO:0000313" key="11">
    <source>
        <dbReference type="Proteomes" id="UP000545332"/>
    </source>
</evidence>
<feature type="non-terminal residue" evidence="10">
    <location>
        <position position="1"/>
    </location>
</feature>
<keyword evidence="7" id="KW-0695">RNA-directed DNA polymerase</keyword>
<dbReference type="InterPro" id="IPR012337">
    <property type="entry name" value="RNaseH-like_sf"/>
</dbReference>
<organism evidence="10 11">
    <name type="scientific">Crypturellus soui</name>
    <dbReference type="NCBI Taxonomy" id="458187"/>
    <lineage>
        <taxon>Eukaryota</taxon>
        <taxon>Metazoa</taxon>
        <taxon>Chordata</taxon>
        <taxon>Craniata</taxon>
        <taxon>Vertebrata</taxon>
        <taxon>Euteleostomi</taxon>
        <taxon>Archelosauria</taxon>
        <taxon>Archosauria</taxon>
        <taxon>Dinosauria</taxon>
        <taxon>Saurischia</taxon>
        <taxon>Theropoda</taxon>
        <taxon>Coelurosauria</taxon>
        <taxon>Aves</taxon>
        <taxon>Palaeognathae</taxon>
        <taxon>Tinamiformes</taxon>
        <taxon>Tinamidae</taxon>
        <taxon>Crypturellus</taxon>
    </lineage>
</organism>
<keyword evidence="2" id="KW-0548">Nucleotidyltransferase</keyword>
<dbReference type="GO" id="GO:0035613">
    <property type="term" value="F:RNA stem-loop binding"/>
    <property type="evidence" value="ECO:0007669"/>
    <property type="project" value="TreeGrafter"/>
</dbReference>
<dbReference type="InterPro" id="IPR001584">
    <property type="entry name" value="Integrase_cat-core"/>
</dbReference>
<dbReference type="Proteomes" id="UP000545332">
    <property type="component" value="Unassembled WGS sequence"/>
</dbReference>
<keyword evidence="3" id="KW-0540">Nuclease</keyword>
<accession>A0A7K4KCS3</accession>